<gene>
    <name evidence="13" type="ORF">CQ394_07350</name>
</gene>
<dbReference type="PANTHER" id="PTHR43394:SF1">
    <property type="entry name" value="ATP-BINDING CASSETTE SUB-FAMILY B MEMBER 10, MITOCHONDRIAL"/>
    <property type="match status" value="1"/>
</dbReference>
<keyword evidence="7 10" id="KW-1133">Transmembrane helix</keyword>
<evidence type="ECO:0000259" key="12">
    <source>
        <dbReference type="PROSITE" id="PS50929"/>
    </source>
</evidence>
<dbReference type="Pfam" id="PF00664">
    <property type="entry name" value="ABC_membrane"/>
    <property type="match status" value="1"/>
</dbReference>
<evidence type="ECO:0000256" key="6">
    <source>
        <dbReference type="ARBA" id="ARBA00022840"/>
    </source>
</evidence>
<dbReference type="FunFam" id="3.40.50.300:FF:000287">
    <property type="entry name" value="Multidrug ABC transporter ATP-binding protein"/>
    <property type="match status" value="1"/>
</dbReference>
<keyword evidence="4 10" id="KW-0812">Transmembrane</keyword>
<dbReference type="Pfam" id="PF00005">
    <property type="entry name" value="ABC_tran"/>
    <property type="match status" value="1"/>
</dbReference>
<evidence type="ECO:0000256" key="10">
    <source>
        <dbReference type="SAM" id="Phobius"/>
    </source>
</evidence>
<evidence type="ECO:0000256" key="9">
    <source>
        <dbReference type="SAM" id="MobiDB-lite"/>
    </source>
</evidence>
<feature type="transmembrane region" description="Helical" evidence="10">
    <location>
        <begin position="100"/>
        <end position="125"/>
    </location>
</feature>
<evidence type="ECO:0000256" key="7">
    <source>
        <dbReference type="ARBA" id="ARBA00022989"/>
    </source>
</evidence>
<dbReference type="PROSITE" id="PS00211">
    <property type="entry name" value="ABC_TRANSPORTER_1"/>
    <property type="match status" value="1"/>
</dbReference>
<dbReference type="InterPro" id="IPR003593">
    <property type="entry name" value="AAA+_ATPase"/>
</dbReference>
<dbReference type="InterPro" id="IPR036640">
    <property type="entry name" value="ABC1_TM_sf"/>
</dbReference>
<dbReference type="InterPro" id="IPR003439">
    <property type="entry name" value="ABC_transporter-like_ATP-bd"/>
</dbReference>
<dbReference type="GO" id="GO:0005524">
    <property type="term" value="F:ATP binding"/>
    <property type="evidence" value="ECO:0007669"/>
    <property type="project" value="UniProtKB-KW"/>
</dbReference>
<feature type="transmembrane region" description="Helical" evidence="10">
    <location>
        <begin position="43"/>
        <end position="66"/>
    </location>
</feature>
<dbReference type="STRING" id="137838.GCA_001458595_02940"/>
<dbReference type="GO" id="GO:0015421">
    <property type="term" value="F:ABC-type oligopeptide transporter activity"/>
    <property type="evidence" value="ECO:0007669"/>
    <property type="project" value="TreeGrafter"/>
</dbReference>
<dbReference type="CDD" id="cd18547">
    <property type="entry name" value="ABC_6TM_Tm288_like"/>
    <property type="match status" value="1"/>
</dbReference>
<keyword evidence="2" id="KW-0813">Transport</keyword>
<feature type="domain" description="ABC transmembrane type-1" evidence="12">
    <location>
        <begin position="51"/>
        <end position="343"/>
    </location>
</feature>
<feature type="domain" description="ABC transporter" evidence="11">
    <location>
        <begin position="377"/>
        <end position="611"/>
    </location>
</feature>
<dbReference type="SMART" id="SM00382">
    <property type="entry name" value="AAA"/>
    <property type="match status" value="1"/>
</dbReference>
<dbReference type="EMBL" id="PDCJ01000001">
    <property type="protein sequence ID" value="PEG31514.1"/>
    <property type="molecule type" value="Genomic_DNA"/>
</dbReference>
<dbReference type="InterPro" id="IPR017871">
    <property type="entry name" value="ABC_transporter-like_CS"/>
</dbReference>
<dbReference type="InterPro" id="IPR011527">
    <property type="entry name" value="ABC1_TM_dom"/>
</dbReference>
<keyword evidence="8 10" id="KW-0472">Membrane</keyword>
<dbReference type="SUPFAM" id="SSF90123">
    <property type="entry name" value="ABC transporter transmembrane region"/>
    <property type="match status" value="1"/>
</dbReference>
<dbReference type="InterPro" id="IPR039421">
    <property type="entry name" value="Type_1_exporter"/>
</dbReference>
<evidence type="ECO:0000256" key="2">
    <source>
        <dbReference type="ARBA" id="ARBA00022448"/>
    </source>
</evidence>
<feature type="transmembrane region" description="Helical" evidence="10">
    <location>
        <begin position="202"/>
        <end position="219"/>
    </location>
</feature>
<keyword evidence="3" id="KW-1003">Cell membrane</keyword>
<dbReference type="OrthoDB" id="9762778at2"/>
<protein>
    <submittedName>
        <fullName evidence="13">ABC transporter ATP-binding protein</fullName>
    </submittedName>
</protein>
<proteinExistence type="predicted"/>
<feature type="region of interest" description="Disordered" evidence="9">
    <location>
        <begin position="1"/>
        <end position="23"/>
    </location>
</feature>
<dbReference type="InterPro" id="IPR027417">
    <property type="entry name" value="P-loop_NTPase"/>
</dbReference>
<sequence>MSNNNKRQGHMPGMGPMGMGRGNAPGVKAKDLKKTMKDLMKYLSVYKVGIILVIVFAIFSTIFSILGPKIMGNATTELFNGLMSKISGGAGIDFSKINKILLTLIILYALSALFSFIQGFIMTGISQKFTYKLRKEMSEKINRMPMSYFDRRTHGEVLSIVTNDVDTLNQSLNQSMTQIITSISTIIGIFFMMLSINVAMTFAVLLVVPISLFLISFIVKKSQKYFKLQQEYLGHVNGKIEETYGGQNIVKLFNAEEKEIKRFNEDNEVLYKSAWKSQFLSGLMQPVMLFVGNLSYVAVAILGGYLTIKGKITVGDIQSFIQYSRNFTQPISQIAQVSNLLQSIAACSERIFEFLDEDEEEQIVSNPRSIENIKGNVTFENIEFGYIPNKIILKGFTTQIKKGEKVAIVGPTGAGKSTIIKLLMRFYDVNSGVILIDGINIKDFNRRELRKLFGMVLQDTWLFNGSIKENIRYGRLDASDEEVIKAAKSAEIDDYIESLPEKYDMVLNEEGTNISQGQKQLLTIARAILADAKILILDEATSSVDTRTELKIQNAMDNLMRGRTSFVIAHRLSTIKNADRILVVKDGNIIEQGNHEELMAANGFYTNLYNSQFEKKIN</sequence>
<dbReference type="CDD" id="cd03254">
    <property type="entry name" value="ABCC_Glucan_exporter_like"/>
    <property type="match status" value="1"/>
</dbReference>
<evidence type="ECO:0000256" key="4">
    <source>
        <dbReference type="ARBA" id="ARBA00022692"/>
    </source>
</evidence>
<reference evidence="13 14" key="1">
    <citation type="submission" date="2017-10" db="EMBL/GenBank/DDBJ databases">
        <title>Effective Description of Clostridium neonatale sp. nov. linked to necrotizing enterocolitis in neonates and a clarification of species assignable to the genus Clostridium (Prazmowski 1880) emend. Lawson and Rainey 2016.</title>
        <authorList>
            <person name="Bernard K."/>
            <person name="Burdz T."/>
            <person name="Wiebe D."/>
            <person name="Balcewich B."/>
            <person name="Alfa M."/>
            <person name="Bernier A.-M."/>
        </authorList>
    </citation>
    <scope>NUCLEOTIDE SEQUENCE [LARGE SCALE GENOMIC DNA]</scope>
    <source>
        <strain evidence="13 14">LCDC99A005</strain>
    </source>
</reference>
<dbReference type="PROSITE" id="PS50893">
    <property type="entry name" value="ABC_TRANSPORTER_2"/>
    <property type="match status" value="1"/>
</dbReference>
<evidence type="ECO:0000259" key="11">
    <source>
        <dbReference type="PROSITE" id="PS50893"/>
    </source>
</evidence>
<evidence type="ECO:0000256" key="5">
    <source>
        <dbReference type="ARBA" id="ARBA00022741"/>
    </source>
</evidence>
<evidence type="ECO:0000313" key="14">
    <source>
        <dbReference type="Proteomes" id="UP000220840"/>
    </source>
</evidence>
<comment type="subcellular location">
    <subcellularLocation>
        <location evidence="1">Cell membrane</location>
        <topology evidence="1">Multi-pass membrane protein</topology>
    </subcellularLocation>
</comment>
<dbReference type="Gene3D" id="3.40.50.300">
    <property type="entry name" value="P-loop containing nucleotide triphosphate hydrolases"/>
    <property type="match status" value="1"/>
</dbReference>
<comment type="caution">
    <text evidence="13">The sequence shown here is derived from an EMBL/GenBank/DDBJ whole genome shotgun (WGS) entry which is preliminary data.</text>
</comment>
<accession>A0A2A7MII6</accession>
<dbReference type="PANTHER" id="PTHR43394">
    <property type="entry name" value="ATP-DEPENDENT PERMEASE MDL1, MITOCHONDRIAL"/>
    <property type="match status" value="1"/>
</dbReference>
<dbReference type="PROSITE" id="PS50929">
    <property type="entry name" value="ABC_TM1F"/>
    <property type="match status" value="1"/>
</dbReference>
<dbReference type="GO" id="GO:0016887">
    <property type="term" value="F:ATP hydrolysis activity"/>
    <property type="evidence" value="ECO:0007669"/>
    <property type="project" value="InterPro"/>
</dbReference>
<keyword evidence="14" id="KW-1185">Reference proteome</keyword>
<dbReference type="Proteomes" id="UP000220840">
    <property type="component" value="Unassembled WGS sequence"/>
</dbReference>
<keyword evidence="6 13" id="KW-0067">ATP-binding</keyword>
<dbReference type="GO" id="GO:0005886">
    <property type="term" value="C:plasma membrane"/>
    <property type="evidence" value="ECO:0007669"/>
    <property type="project" value="UniProtKB-SubCell"/>
</dbReference>
<dbReference type="AlphaFoldDB" id="A0A2A7MII6"/>
<organism evidence="13 14">
    <name type="scientific">Clostridium neonatale</name>
    <dbReference type="NCBI Taxonomy" id="137838"/>
    <lineage>
        <taxon>Bacteria</taxon>
        <taxon>Bacillati</taxon>
        <taxon>Bacillota</taxon>
        <taxon>Clostridia</taxon>
        <taxon>Eubacteriales</taxon>
        <taxon>Clostridiaceae</taxon>
        <taxon>Clostridium</taxon>
    </lineage>
</organism>
<dbReference type="SUPFAM" id="SSF52540">
    <property type="entry name" value="P-loop containing nucleoside triphosphate hydrolases"/>
    <property type="match status" value="1"/>
</dbReference>
<evidence type="ECO:0000256" key="3">
    <source>
        <dbReference type="ARBA" id="ARBA00022475"/>
    </source>
</evidence>
<dbReference type="Gene3D" id="1.20.1560.10">
    <property type="entry name" value="ABC transporter type 1, transmembrane domain"/>
    <property type="match status" value="1"/>
</dbReference>
<name>A0A2A7MII6_9CLOT</name>
<evidence type="ECO:0000256" key="1">
    <source>
        <dbReference type="ARBA" id="ARBA00004651"/>
    </source>
</evidence>
<dbReference type="FunFam" id="1.20.1560.10:FF:000011">
    <property type="entry name" value="Multidrug ABC transporter ATP-binding protein"/>
    <property type="match status" value="1"/>
</dbReference>
<evidence type="ECO:0000313" key="13">
    <source>
        <dbReference type="EMBL" id="PEG31514.1"/>
    </source>
</evidence>
<feature type="transmembrane region" description="Helical" evidence="10">
    <location>
        <begin position="179"/>
        <end position="196"/>
    </location>
</feature>
<dbReference type="RefSeq" id="WP_058295667.1">
    <property type="nucleotide sequence ID" value="NZ_CAKJVF010000041.1"/>
</dbReference>
<evidence type="ECO:0000256" key="8">
    <source>
        <dbReference type="ARBA" id="ARBA00023136"/>
    </source>
</evidence>
<keyword evidence="5" id="KW-0547">Nucleotide-binding</keyword>
<feature type="transmembrane region" description="Helical" evidence="10">
    <location>
        <begin position="287"/>
        <end position="308"/>
    </location>
</feature>